<dbReference type="EMBL" id="WXYO01000008">
    <property type="protein sequence ID" value="NAS13961.1"/>
    <property type="molecule type" value="Genomic_DNA"/>
</dbReference>
<dbReference type="Gene3D" id="2.160.20.120">
    <property type="match status" value="1"/>
</dbReference>
<reference evidence="2 3" key="1">
    <citation type="submission" date="2020-01" db="EMBL/GenBank/DDBJ databases">
        <title>Bacteria diversity of Porities sp.</title>
        <authorList>
            <person name="Wang G."/>
        </authorList>
    </citation>
    <scope>NUCLEOTIDE SEQUENCE [LARGE SCALE GENOMIC DNA]</scope>
    <source>
        <strain evidence="2 3">R33</strain>
    </source>
</reference>
<proteinExistence type="predicted"/>
<organism evidence="2 3">
    <name type="scientific">Poritiphilus flavus</name>
    <dbReference type="NCBI Taxonomy" id="2697053"/>
    <lineage>
        <taxon>Bacteria</taxon>
        <taxon>Pseudomonadati</taxon>
        <taxon>Bacteroidota</taxon>
        <taxon>Flavobacteriia</taxon>
        <taxon>Flavobacteriales</taxon>
        <taxon>Flavobacteriaceae</taxon>
        <taxon>Poritiphilus</taxon>
    </lineage>
</organism>
<evidence type="ECO:0000313" key="2">
    <source>
        <dbReference type="EMBL" id="NAS13961.1"/>
    </source>
</evidence>
<accession>A0A6L9EGZ5</accession>
<evidence type="ECO:0000313" key="3">
    <source>
        <dbReference type="Proteomes" id="UP000475249"/>
    </source>
</evidence>
<evidence type="ECO:0000259" key="1">
    <source>
        <dbReference type="Pfam" id="PF10988"/>
    </source>
</evidence>
<keyword evidence="3" id="KW-1185">Reference proteome</keyword>
<name>A0A6L9EGZ5_9FLAO</name>
<dbReference type="InterPro" id="IPR021255">
    <property type="entry name" value="DUF2807"/>
</dbReference>
<protein>
    <submittedName>
        <fullName evidence="2">DUF2807 domain-containing protein</fullName>
    </submittedName>
</protein>
<gene>
    <name evidence="2" type="ORF">GTQ38_18255</name>
</gene>
<dbReference type="RefSeq" id="WP_161436998.1">
    <property type="nucleotide sequence ID" value="NZ_WXYO01000008.1"/>
</dbReference>
<dbReference type="Pfam" id="PF10988">
    <property type="entry name" value="DUF2807"/>
    <property type="match status" value="1"/>
</dbReference>
<dbReference type="Proteomes" id="UP000475249">
    <property type="component" value="Unassembled WGS sequence"/>
</dbReference>
<dbReference type="AlphaFoldDB" id="A0A6L9EGZ5"/>
<feature type="domain" description="Putative auto-transporter adhesin head GIN" evidence="1">
    <location>
        <begin position="53"/>
        <end position="245"/>
    </location>
</feature>
<sequence>MKSVIRNLGHTTGRQFALAALLIALNACNGDNVPDCFQNAGDIVREEVTVGTFDKITVFEKVRLVLKQDNEQKVEIETGEFLRDEVSAEVEDGRLILRNANNCNLFRDYGLTTVYVSAPNITEIRSSTGLPVESEGILGYNSLDLISESFSNPETETTDGSFELDVNTDELAIEVNGINFFQLRGNVSDFSVFIAAGDSRVEAQQLTAQNVRINHRGSNDILVNPQESLTGVIRGTGDVISINRPDSVDVEVLFRGRLIFSEQ</sequence>
<comment type="caution">
    <text evidence="2">The sequence shown here is derived from an EMBL/GenBank/DDBJ whole genome shotgun (WGS) entry which is preliminary data.</text>
</comment>